<dbReference type="Proteomes" id="UP000466442">
    <property type="component" value="Unassembled WGS sequence"/>
</dbReference>
<name>A0A8S9Y383_APOLU</name>
<keyword evidence="2" id="KW-1185">Reference proteome</keyword>
<proteinExistence type="predicted"/>
<dbReference type="EMBL" id="WIXP02000002">
    <property type="protein sequence ID" value="KAF6215633.1"/>
    <property type="molecule type" value="Genomic_DNA"/>
</dbReference>
<evidence type="ECO:0000313" key="2">
    <source>
        <dbReference type="Proteomes" id="UP000466442"/>
    </source>
</evidence>
<comment type="caution">
    <text evidence="1">The sequence shown here is derived from an EMBL/GenBank/DDBJ whole genome shotgun (WGS) entry which is preliminary data.</text>
</comment>
<gene>
    <name evidence="1" type="ORF">GE061_010389</name>
</gene>
<accession>A0A8S9Y383</accession>
<reference evidence="1" key="1">
    <citation type="journal article" date="2021" name="Mol. Ecol. Resour.">
        <title>Apolygus lucorum genome provides insights into omnivorousness and mesophyll feeding.</title>
        <authorList>
            <person name="Liu Y."/>
            <person name="Liu H."/>
            <person name="Wang H."/>
            <person name="Huang T."/>
            <person name="Liu B."/>
            <person name="Yang B."/>
            <person name="Yin L."/>
            <person name="Li B."/>
            <person name="Zhang Y."/>
            <person name="Zhang S."/>
            <person name="Jiang F."/>
            <person name="Zhang X."/>
            <person name="Ren Y."/>
            <person name="Wang B."/>
            <person name="Wang S."/>
            <person name="Lu Y."/>
            <person name="Wu K."/>
            <person name="Fan W."/>
            <person name="Wang G."/>
        </authorList>
    </citation>
    <scope>NUCLEOTIDE SEQUENCE</scope>
    <source>
        <strain evidence="1">12Hb</strain>
    </source>
</reference>
<organism evidence="1 2">
    <name type="scientific">Apolygus lucorum</name>
    <name type="common">Small green plant bug</name>
    <name type="synonym">Lygocoris lucorum</name>
    <dbReference type="NCBI Taxonomy" id="248454"/>
    <lineage>
        <taxon>Eukaryota</taxon>
        <taxon>Metazoa</taxon>
        <taxon>Ecdysozoa</taxon>
        <taxon>Arthropoda</taxon>
        <taxon>Hexapoda</taxon>
        <taxon>Insecta</taxon>
        <taxon>Pterygota</taxon>
        <taxon>Neoptera</taxon>
        <taxon>Paraneoptera</taxon>
        <taxon>Hemiptera</taxon>
        <taxon>Heteroptera</taxon>
        <taxon>Panheteroptera</taxon>
        <taxon>Cimicomorpha</taxon>
        <taxon>Miridae</taxon>
        <taxon>Mirini</taxon>
        <taxon>Apolygus</taxon>
    </lineage>
</organism>
<dbReference type="AlphaFoldDB" id="A0A8S9Y383"/>
<protein>
    <submittedName>
        <fullName evidence="1">Uncharacterized protein</fullName>
    </submittedName>
</protein>
<sequence length="84" mass="9140">MTVEPAGGSAFAVVFSRTASPPPERRRLPSTCTAPVRCQCRGVLATVRVISSPAAVALCSLFKLDASFVRTLQLRMINFREDTR</sequence>
<evidence type="ECO:0000313" key="1">
    <source>
        <dbReference type="EMBL" id="KAF6215633.1"/>
    </source>
</evidence>